<dbReference type="SUPFAM" id="SSF81301">
    <property type="entry name" value="Nucleotidyltransferase"/>
    <property type="match status" value="1"/>
</dbReference>
<proteinExistence type="predicted"/>
<dbReference type="GO" id="GO:0016740">
    <property type="term" value="F:transferase activity"/>
    <property type="evidence" value="ECO:0007669"/>
    <property type="project" value="UniProtKB-KW"/>
</dbReference>
<dbReference type="eggNOG" id="ENOG5030HBG">
    <property type="taxonomic scope" value="Bacteria"/>
</dbReference>
<dbReference type="InterPro" id="IPR043519">
    <property type="entry name" value="NT_sf"/>
</dbReference>
<dbReference type="KEGG" id="cad:Curi_c21080"/>
<gene>
    <name evidence="1" type="ordered locus">Curi_c21080</name>
</gene>
<organism evidence="1 2">
    <name type="scientific">Gottschalkia acidurici (strain ATCC 7906 / DSM 604 / BCRC 14475 / CIP 104303 / KCTC 5404 / NCIMB 10678 / 9a)</name>
    <name type="common">Clostridium acidurici</name>
    <dbReference type="NCBI Taxonomy" id="1128398"/>
    <lineage>
        <taxon>Bacteria</taxon>
        <taxon>Bacillati</taxon>
        <taxon>Bacillota</taxon>
        <taxon>Tissierellia</taxon>
        <taxon>Tissierellales</taxon>
        <taxon>Gottschalkiaceae</taxon>
        <taxon>Gottschalkia</taxon>
    </lineage>
</organism>
<evidence type="ECO:0000313" key="2">
    <source>
        <dbReference type="Proteomes" id="UP000006094"/>
    </source>
</evidence>
<dbReference type="AlphaFoldDB" id="K0B1X0"/>
<dbReference type="OrthoDB" id="1706482at2"/>
<sequence>MKNNLFNKKISEIVEKEKPYGIILVGSLARMSELEIDKARDIDIFVIVDKAEFQREVINVEGLEFDISYMPLNLLQLSMTKRISSVICVLAKSKVLYKSNDTLKEYLDKIKTIYEEGSFTLDDYNINYTRFKLTQSYLTVKSRREDRVNFEFLSGIFIKELLNSYFKLNKIWIPPDKRMLKSIEDRKLIDMIEKYYSGNDKDTHAEDKLDKLESILNHVIEPFGGTLLLWEKGEYPFDFI</sequence>
<name>K0B1X0_GOTA9</name>
<protein>
    <submittedName>
        <fullName evidence="1">Nucleotidyl transferase domain-containing protein</fullName>
    </submittedName>
</protein>
<evidence type="ECO:0000313" key="1">
    <source>
        <dbReference type="EMBL" id="AFS79112.1"/>
    </source>
</evidence>
<dbReference type="RefSeq" id="WP_014968248.1">
    <property type="nucleotide sequence ID" value="NC_018664.1"/>
</dbReference>
<reference evidence="1 2" key="1">
    <citation type="journal article" date="2012" name="PLoS ONE">
        <title>The purine-utilizing bacterium Clostridium acidurici 9a: a genome-guided metabolic reconsideration.</title>
        <authorList>
            <person name="Hartwich K."/>
            <person name="Poehlein A."/>
            <person name="Daniel R."/>
        </authorList>
    </citation>
    <scope>NUCLEOTIDE SEQUENCE [LARGE SCALE GENOMIC DNA]</scope>
    <source>
        <strain evidence="2">ATCC 7906 / DSM 604 / BCRC 14475 / CIP 104303 / KCTC 5404 / NCIMB 10678 / 9a</strain>
    </source>
</reference>
<keyword evidence="1" id="KW-0808">Transferase</keyword>
<dbReference type="HOGENOM" id="CLU_1154824_0_0_9"/>
<accession>K0B1X0</accession>
<dbReference type="STRING" id="1128398.Curi_c21080"/>
<dbReference type="Proteomes" id="UP000006094">
    <property type="component" value="Chromosome"/>
</dbReference>
<keyword evidence="2" id="KW-1185">Reference proteome</keyword>
<dbReference type="EMBL" id="CP003326">
    <property type="protein sequence ID" value="AFS79112.1"/>
    <property type="molecule type" value="Genomic_DNA"/>
</dbReference>